<keyword evidence="4" id="KW-0597">Phosphoprotein</keyword>
<dbReference type="InterPro" id="IPR004358">
    <property type="entry name" value="Sig_transdc_His_kin-like_C"/>
</dbReference>
<dbReference type="InterPro" id="IPR005467">
    <property type="entry name" value="His_kinase_dom"/>
</dbReference>
<dbReference type="AlphaFoldDB" id="C0CGV9"/>
<evidence type="ECO:0000256" key="1">
    <source>
        <dbReference type="ARBA" id="ARBA00000085"/>
    </source>
</evidence>
<dbReference type="PROSITE" id="PS50109">
    <property type="entry name" value="HIS_KIN"/>
    <property type="match status" value="1"/>
</dbReference>
<dbReference type="SMART" id="SM00387">
    <property type="entry name" value="HATPase_c"/>
    <property type="match status" value="1"/>
</dbReference>
<keyword evidence="8 9" id="KW-0472">Membrane</keyword>
<dbReference type="FunFam" id="3.30.565.10:FF:000006">
    <property type="entry name" value="Sensor histidine kinase WalK"/>
    <property type="match status" value="1"/>
</dbReference>
<dbReference type="HOGENOM" id="CLU_000445_89_6_9"/>
<dbReference type="InterPro" id="IPR036890">
    <property type="entry name" value="HATPase_C_sf"/>
</dbReference>
<evidence type="ECO:0000256" key="3">
    <source>
        <dbReference type="ARBA" id="ARBA00012438"/>
    </source>
</evidence>
<comment type="subcellular location">
    <subcellularLocation>
        <location evidence="2">Membrane</location>
    </subcellularLocation>
</comment>
<feature type="transmembrane region" description="Helical" evidence="9">
    <location>
        <begin position="175"/>
        <end position="195"/>
    </location>
</feature>
<evidence type="ECO:0000256" key="6">
    <source>
        <dbReference type="ARBA" id="ARBA00022777"/>
    </source>
</evidence>
<dbReference type="Gene3D" id="1.10.287.130">
    <property type="match status" value="1"/>
</dbReference>
<dbReference type="CDD" id="cd00082">
    <property type="entry name" value="HisKA"/>
    <property type="match status" value="1"/>
</dbReference>
<dbReference type="InterPro" id="IPR003594">
    <property type="entry name" value="HATPase_dom"/>
</dbReference>
<dbReference type="FunFam" id="1.10.287.130:FF:000001">
    <property type="entry name" value="Two-component sensor histidine kinase"/>
    <property type="match status" value="1"/>
</dbReference>
<dbReference type="InterPro" id="IPR003661">
    <property type="entry name" value="HisK_dim/P_dom"/>
</dbReference>
<organism evidence="11 12">
    <name type="scientific">Blautia hydrogenotrophica (strain DSM 10507 / JCM 14656 / S5a33)</name>
    <name type="common">Ruminococcus hydrogenotrophicus</name>
    <dbReference type="NCBI Taxonomy" id="476272"/>
    <lineage>
        <taxon>Bacteria</taxon>
        <taxon>Bacillati</taxon>
        <taxon>Bacillota</taxon>
        <taxon>Clostridia</taxon>
        <taxon>Lachnospirales</taxon>
        <taxon>Lachnospiraceae</taxon>
        <taxon>Blautia</taxon>
    </lineage>
</organism>
<dbReference type="GO" id="GO:0000155">
    <property type="term" value="F:phosphorelay sensor kinase activity"/>
    <property type="evidence" value="ECO:0007669"/>
    <property type="project" value="InterPro"/>
</dbReference>
<keyword evidence="5" id="KW-0808">Transferase</keyword>
<dbReference type="eggNOG" id="COG5002">
    <property type="taxonomic scope" value="Bacteria"/>
</dbReference>
<name>C0CGV9_BLAHS</name>
<gene>
    <name evidence="11" type="ORF">RUMHYD_00072</name>
</gene>
<evidence type="ECO:0000256" key="9">
    <source>
        <dbReference type="SAM" id="Phobius"/>
    </source>
</evidence>
<reference evidence="11 12" key="2">
    <citation type="submission" date="2009-02" db="EMBL/GenBank/DDBJ databases">
        <title>Draft genome sequence of Blautia hydrogenotrophica DSM 10507 (Ruminococcus hydrogenotrophicus DSM 10507).</title>
        <authorList>
            <person name="Sudarsanam P."/>
            <person name="Ley R."/>
            <person name="Guruge J."/>
            <person name="Turnbaugh P.J."/>
            <person name="Mahowald M."/>
            <person name="Liep D."/>
            <person name="Gordon J."/>
        </authorList>
    </citation>
    <scope>NUCLEOTIDE SEQUENCE [LARGE SCALE GENOMIC DNA]</scope>
    <source>
        <strain evidence="12">DSM 10507 / JCM 14656 / S5a33</strain>
    </source>
</reference>
<dbReference type="PATRIC" id="fig|476272.21.peg.3078"/>
<dbReference type="InterPro" id="IPR050736">
    <property type="entry name" value="Sensor_HK_Regulatory"/>
</dbReference>
<dbReference type="PANTHER" id="PTHR43711">
    <property type="entry name" value="TWO-COMPONENT HISTIDINE KINASE"/>
    <property type="match status" value="1"/>
</dbReference>
<dbReference type="CDD" id="cd00075">
    <property type="entry name" value="HATPase"/>
    <property type="match status" value="1"/>
</dbReference>
<dbReference type="GeneID" id="86821241"/>
<comment type="catalytic activity">
    <reaction evidence="1">
        <text>ATP + protein L-histidine = ADP + protein N-phospho-L-histidine.</text>
        <dbReference type="EC" id="2.7.13.3"/>
    </reaction>
</comment>
<dbReference type="RefSeq" id="WP_005944687.1">
    <property type="nucleotide sequence ID" value="NZ_CP136423.1"/>
</dbReference>
<feature type="transmembrane region" description="Helical" evidence="9">
    <location>
        <begin position="12"/>
        <end position="32"/>
    </location>
</feature>
<keyword evidence="7" id="KW-0902">Two-component regulatory system</keyword>
<dbReference type="SMART" id="SM00388">
    <property type="entry name" value="HisKA"/>
    <property type="match status" value="1"/>
</dbReference>
<evidence type="ECO:0000313" key="12">
    <source>
        <dbReference type="Proteomes" id="UP000003100"/>
    </source>
</evidence>
<dbReference type="Pfam" id="PF02518">
    <property type="entry name" value="HATPase_c"/>
    <property type="match status" value="1"/>
</dbReference>
<evidence type="ECO:0000256" key="4">
    <source>
        <dbReference type="ARBA" id="ARBA00022553"/>
    </source>
</evidence>
<evidence type="ECO:0000256" key="7">
    <source>
        <dbReference type="ARBA" id="ARBA00023012"/>
    </source>
</evidence>
<evidence type="ECO:0000256" key="5">
    <source>
        <dbReference type="ARBA" id="ARBA00022679"/>
    </source>
</evidence>
<feature type="domain" description="Histidine kinase" evidence="10">
    <location>
        <begin position="216"/>
        <end position="431"/>
    </location>
</feature>
<dbReference type="InterPro" id="IPR036097">
    <property type="entry name" value="HisK_dim/P_sf"/>
</dbReference>
<dbReference type="GO" id="GO:0016020">
    <property type="term" value="C:membrane"/>
    <property type="evidence" value="ECO:0007669"/>
    <property type="project" value="UniProtKB-SubCell"/>
</dbReference>
<dbReference type="PRINTS" id="PR00344">
    <property type="entry name" value="BCTRLSENSOR"/>
</dbReference>
<dbReference type="PANTHER" id="PTHR43711:SF28">
    <property type="entry name" value="SENSOR HISTIDINE KINASE YXDK"/>
    <property type="match status" value="1"/>
</dbReference>
<dbReference type="Proteomes" id="UP000003100">
    <property type="component" value="Unassembled WGS sequence"/>
</dbReference>
<keyword evidence="9" id="KW-1133">Transmembrane helix</keyword>
<keyword evidence="9" id="KW-0812">Transmembrane</keyword>
<sequence>MFRKLRIQLTIFFTLGTGFILAAMSGGCLYISQKSIDQNSYNNFLNSTSSIYSYLEAQSMIPHQWLLEQELNNHFSIKILDNQQPLFFTDLKEEPKLTQLYTQALKEAQEKHSLNLDTYTAKNILSQHVEFSMSGTDQKKYYAGVAFLPKENGFLTAIILYPLDLLYAQKNHLRFIFLAAVLLGIVCLGIFSWFFTRHLLSPIEESRRKQTQFIASASHELRTPLAVLRSCLCAVQKSAPSKTEHFYGIMEQETERMTLLIQDMLLLANADNHSWTVSMAPTELDTLLLDIYEKYEPLSKEKNKQLCIQLPELSCPPYKCDKNRIQQVLSIFIDNALSYTPDGSKITLLLKQTKEYFILSVADNGPGIPPEEKEVVFQRFYRSDQSRHKKGHYGLGLSIALEIARLHHGSLKLSDTPGGGATFTLLLPFVK</sequence>
<evidence type="ECO:0000259" key="10">
    <source>
        <dbReference type="PROSITE" id="PS50109"/>
    </source>
</evidence>
<dbReference type="SUPFAM" id="SSF55874">
    <property type="entry name" value="ATPase domain of HSP90 chaperone/DNA topoisomerase II/histidine kinase"/>
    <property type="match status" value="1"/>
</dbReference>
<accession>C0CGV9</accession>
<dbReference type="Gene3D" id="3.30.565.10">
    <property type="entry name" value="Histidine kinase-like ATPase, C-terminal domain"/>
    <property type="match status" value="1"/>
</dbReference>
<dbReference type="PROSITE" id="PS51257">
    <property type="entry name" value="PROKAR_LIPOPROTEIN"/>
    <property type="match status" value="1"/>
</dbReference>
<dbReference type="EMBL" id="ACBZ01000002">
    <property type="protein sequence ID" value="EEG51015.1"/>
    <property type="molecule type" value="Genomic_DNA"/>
</dbReference>
<evidence type="ECO:0000313" key="11">
    <source>
        <dbReference type="EMBL" id="EEG51015.1"/>
    </source>
</evidence>
<keyword evidence="6" id="KW-0418">Kinase</keyword>
<dbReference type="Pfam" id="PF00512">
    <property type="entry name" value="HisKA"/>
    <property type="match status" value="1"/>
</dbReference>
<dbReference type="EC" id="2.7.13.3" evidence="3"/>
<evidence type="ECO:0000256" key="8">
    <source>
        <dbReference type="ARBA" id="ARBA00023136"/>
    </source>
</evidence>
<reference evidence="11 12" key="1">
    <citation type="submission" date="2009-01" db="EMBL/GenBank/DDBJ databases">
        <authorList>
            <person name="Fulton L."/>
            <person name="Clifton S."/>
            <person name="Fulton B."/>
            <person name="Xu J."/>
            <person name="Minx P."/>
            <person name="Pepin K.H."/>
            <person name="Johnson M."/>
            <person name="Bhonagiri V."/>
            <person name="Nash W.E."/>
            <person name="Mardis E.R."/>
            <person name="Wilson R.K."/>
        </authorList>
    </citation>
    <scope>NUCLEOTIDE SEQUENCE [LARGE SCALE GENOMIC DNA]</scope>
    <source>
        <strain evidence="12">DSM 10507 / JCM 14656 / S5a33</strain>
    </source>
</reference>
<evidence type="ECO:0000256" key="2">
    <source>
        <dbReference type="ARBA" id="ARBA00004370"/>
    </source>
</evidence>
<proteinExistence type="predicted"/>
<protein>
    <recommendedName>
        <fullName evidence="3">histidine kinase</fullName>
        <ecNumber evidence="3">2.7.13.3</ecNumber>
    </recommendedName>
</protein>
<dbReference type="SUPFAM" id="SSF47384">
    <property type="entry name" value="Homodimeric domain of signal transducing histidine kinase"/>
    <property type="match status" value="1"/>
</dbReference>
<keyword evidence="12" id="KW-1185">Reference proteome</keyword>